<feature type="region of interest" description="Disordered" evidence="1">
    <location>
        <begin position="318"/>
        <end position="377"/>
    </location>
</feature>
<proteinExistence type="predicted"/>
<feature type="signal peptide" evidence="2">
    <location>
        <begin position="1"/>
        <end position="20"/>
    </location>
</feature>
<evidence type="ECO:0000313" key="4">
    <source>
        <dbReference type="Proteomes" id="UP000307440"/>
    </source>
</evidence>
<dbReference type="Proteomes" id="UP000307440">
    <property type="component" value="Unassembled WGS sequence"/>
</dbReference>
<accession>A0A5C3KKW7</accession>
<organism evidence="3 4">
    <name type="scientific">Coprinopsis marcescibilis</name>
    <name type="common">Agaric fungus</name>
    <name type="synonym">Psathyrella marcescibilis</name>
    <dbReference type="NCBI Taxonomy" id="230819"/>
    <lineage>
        <taxon>Eukaryota</taxon>
        <taxon>Fungi</taxon>
        <taxon>Dikarya</taxon>
        <taxon>Basidiomycota</taxon>
        <taxon>Agaricomycotina</taxon>
        <taxon>Agaricomycetes</taxon>
        <taxon>Agaricomycetidae</taxon>
        <taxon>Agaricales</taxon>
        <taxon>Agaricineae</taxon>
        <taxon>Psathyrellaceae</taxon>
        <taxon>Coprinopsis</taxon>
    </lineage>
</organism>
<evidence type="ECO:0000256" key="1">
    <source>
        <dbReference type="SAM" id="MobiDB-lite"/>
    </source>
</evidence>
<feature type="compositionally biased region" description="Low complexity" evidence="1">
    <location>
        <begin position="340"/>
        <end position="377"/>
    </location>
</feature>
<evidence type="ECO:0000313" key="3">
    <source>
        <dbReference type="EMBL" id="TFK20595.1"/>
    </source>
</evidence>
<dbReference type="OrthoDB" id="3356102at2759"/>
<protein>
    <submittedName>
        <fullName evidence="3">Uncharacterized protein</fullName>
    </submittedName>
</protein>
<dbReference type="AlphaFoldDB" id="A0A5C3KKW7"/>
<feature type="compositionally biased region" description="Polar residues" evidence="1">
    <location>
        <begin position="318"/>
        <end position="335"/>
    </location>
</feature>
<name>A0A5C3KKW7_COPMA</name>
<feature type="chain" id="PRO_5022919240" evidence="2">
    <location>
        <begin position="21"/>
        <end position="408"/>
    </location>
</feature>
<dbReference type="STRING" id="230819.A0A5C3KKW7"/>
<keyword evidence="2" id="KW-0732">Signal</keyword>
<keyword evidence="4" id="KW-1185">Reference proteome</keyword>
<evidence type="ECO:0000256" key="2">
    <source>
        <dbReference type="SAM" id="SignalP"/>
    </source>
</evidence>
<dbReference type="EMBL" id="ML210294">
    <property type="protein sequence ID" value="TFK20595.1"/>
    <property type="molecule type" value="Genomic_DNA"/>
</dbReference>
<gene>
    <name evidence="3" type="ORF">FA15DRAFT_625163</name>
</gene>
<dbReference type="SUPFAM" id="SSF89372">
    <property type="entry name" value="Fucose-specific lectin"/>
    <property type="match status" value="1"/>
</dbReference>
<sequence>MLSQILLSSLLLLAPTLSSAQDVATSTSGPSQCVIFDASWNLLAFNFDGKDYNVGAQLDSSTPAQDITTDNRPPFDVTSSPPLCFLSKFANAIYVLNSDANDRASVYIYDATAKSWSKQQTSNPPSTYDPSTFGAILDHDTNVFYVLNDGEMSSLNMDALKAASGESIPWNTVQRLQLSPEGVQGTYEPVLALAHNHIHFLGVPGIDAGNTKIFVIHFSHLQPEPQYYGEPQFPNSHGKTTSFFRDIGVQTQYAYIPDDGSNTYVVDVTTNSTRIIPGPARRDPYATYAASPNALVQLASTAGAISWIGYNQETGQGTSWQTLPSFPVSENTPSTGNGSGNSSSGAGSGSNSSNSGARTPANTTSTNSSSPNTSNQNAGAAGLGYSKQLLIASTMLVGFVLSVAGVVL</sequence>
<reference evidence="3 4" key="1">
    <citation type="journal article" date="2019" name="Nat. Ecol. Evol.">
        <title>Megaphylogeny resolves global patterns of mushroom evolution.</title>
        <authorList>
            <person name="Varga T."/>
            <person name="Krizsan K."/>
            <person name="Foldi C."/>
            <person name="Dima B."/>
            <person name="Sanchez-Garcia M."/>
            <person name="Sanchez-Ramirez S."/>
            <person name="Szollosi G.J."/>
            <person name="Szarkandi J.G."/>
            <person name="Papp V."/>
            <person name="Albert L."/>
            <person name="Andreopoulos W."/>
            <person name="Angelini C."/>
            <person name="Antonin V."/>
            <person name="Barry K.W."/>
            <person name="Bougher N.L."/>
            <person name="Buchanan P."/>
            <person name="Buyck B."/>
            <person name="Bense V."/>
            <person name="Catcheside P."/>
            <person name="Chovatia M."/>
            <person name="Cooper J."/>
            <person name="Damon W."/>
            <person name="Desjardin D."/>
            <person name="Finy P."/>
            <person name="Geml J."/>
            <person name="Haridas S."/>
            <person name="Hughes K."/>
            <person name="Justo A."/>
            <person name="Karasinski D."/>
            <person name="Kautmanova I."/>
            <person name="Kiss B."/>
            <person name="Kocsube S."/>
            <person name="Kotiranta H."/>
            <person name="LaButti K.M."/>
            <person name="Lechner B.E."/>
            <person name="Liimatainen K."/>
            <person name="Lipzen A."/>
            <person name="Lukacs Z."/>
            <person name="Mihaltcheva S."/>
            <person name="Morgado L.N."/>
            <person name="Niskanen T."/>
            <person name="Noordeloos M.E."/>
            <person name="Ohm R.A."/>
            <person name="Ortiz-Santana B."/>
            <person name="Ovrebo C."/>
            <person name="Racz N."/>
            <person name="Riley R."/>
            <person name="Savchenko A."/>
            <person name="Shiryaev A."/>
            <person name="Soop K."/>
            <person name="Spirin V."/>
            <person name="Szebenyi C."/>
            <person name="Tomsovsky M."/>
            <person name="Tulloss R.E."/>
            <person name="Uehling J."/>
            <person name="Grigoriev I.V."/>
            <person name="Vagvolgyi C."/>
            <person name="Papp T."/>
            <person name="Martin F.M."/>
            <person name="Miettinen O."/>
            <person name="Hibbett D.S."/>
            <person name="Nagy L.G."/>
        </authorList>
    </citation>
    <scope>NUCLEOTIDE SEQUENCE [LARGE SCALE GENOMIC DNA]</scope>
    <source>
        <strain evidence="3 4">CBS 121175</strain>
    </source>
</reference>